<dbReference type="EMBL" id="GBRH01201497">
    <property type="protein sequence ID" value="JAD96398.1"/>
    <property type="molecule type" value="Transcribed_RNA"/>
</dbReference>
<dbReference type="AlphaFoldDB" id="A0A0A9EBI5"/>
<sequence length="57" mass="6291">MPAMFEMFEGHLYTGRCNVKGSKEALCTRSDISHRGKKNVQVWKISTGSQNSCAGGR</sequence>
<accession>A0A0A9EBI5</accession>
<organism evidence="1">
    <name type="scientific">Arundo donax</name>
    <name type="common">Giant reed</name>
    <name type="synonym">Donax arundinaceus</name>
    <dbReference type="NCBI Taxonomy" id="35708"/>
    <lineage>
        <taxon>Eukaryota</taxon>
        <taxon>Viridiplantae</taxon>
        <taxon>Streptophyta</taxon>
        <taxon>Embryophyta</taxon>
        <taxon>Tracheophyta</taxon>
        <taxon>Spermatophyta</taxon>
        <taxon>Magnoliopsida</taxon>
        <taxon>Liliopsida</taxon>
        <taxon>Poales</taxon>
        <taxon>Poaceae</taxon>
        <taxon>PACMAD clade</taxon>
        <taxon>Arundinoideae</taxon>
        <taxon>Arundineae</taxon>
        <taxon>Arundo</taxon>
    </lineage>
</organism>
<reference evidence="1" key="1">
    <citation type="submission" date="2014-09" db="EMBL/GenBank/DDBJ databases">
        <authorList>
            <person name="Magalhaes I.L.F."/>
            <person name="Oliveira U."/>
            <person name="Santos F.R."/>
            <person name="Vidigal T.H.D.A."/>
            <person name="Brescovit A.D."/>
            <person name="Santos A.J."/>
        </authorList>
    </citation>
    <scope>NUCLEOTIDE SEQUENCE</scope>
    <source>
        <tissue evidence="1">Shoot tissue taken approximately 20 cm above the soil surface</tissue>
    </source>
</reference>
<proteinExistence type="predicted"/>
<protein>
    <submittedName>
        <fullName evidence="1">Uncharacterized protein</fullName>
    </submittedName>
</protein>
<evidence type="ECO:0000313" key="1">
    <source>
        <dbReference type="EMBL" id="JAD96398.1"/>
    </source>
</evidence>
<reference evidence="1" key="2">
    <citation type="journal article" date="2015" name="Data Brief">
        <title>Shoot transcriptome of the giant reed, Arundo donax.</title>
        <authorList>
            <person name="Barrero R.A."/>
            <person name="Guerrero F.D."/>
            <person name="Moolhuijzen P."/>
            <person name="Goolsby J.A."/>
            <person name="Tidwell J."/>
            <person name="Bellgard S.E."/>
            <person name="Bellgard M.I."/>
        </authorList>
    </citation>
    <scope>NUCLEOTIDE SEQUENCE</scope>
    <source>
        <tissue evidence="1">Shoot tissue taken approximately 20 cm above the soil surface</tissue>
    </source>
</reference>
<name>A0A0A9EBI5_ARUDO</name>